<keyword evidence="1" id="KW-1133">Transmembrane helix</keyword>
<feature type="transmembrane region" description="Helical" evidence="1">
    <location>
        <begin position="83"/>
        <end position="103"/>
    </location>
</feature>
<evidence type="ECO:0000313" key="3">
    <source>
        <dbReference type="Proteomes" id="UP000823598"/>
    </source>
</evidence>
<dbReference type="EMBL" id="JADIMC010000020">
    <property type="protein sequence ID" value="MBO8475693.1"/>
    <property type="molecule type" value="Genomic_DNA"/>
</dbReference>
<accession>A0A9D9IQE1</accession>
<feature type="transmembrane region" description="Helical" evidence="1">
    <location>
        <begin position="124"/>
        <end position="151"/>
    </location>
</feature>
<keyword evidence="1" id="KW-0472">Membrane</keyword>
<feature type="transmembrane region" description="Helical" evidence="1">
    <location>
        <begin position="206"/>
        <end position="225"/>
    </location>
</feature>
<sequence>MRQIKAQYSLLALLLAIAATVIFPALGRVGLQSDEIMLADLARQFSSSGVSSVFDGHGTDFPGNFYAYLVSLTKNMFQLTDAFAVRLPSAIIIILLTLGMFQFRGQNETLNKSFLASLLFLSSYTVSALAYHANVITIMSLFFIFALSSLYHWTKRPSAEKAWYLITASACSAIFIGILSPVIILTIGIIFSFLQDTDKTSKAIKTLFMTAAGTAAAYIIVLFITNDKQSADNVLGIGQATYALEEYGKLHSFLVHTFFSIFPWSVPIIIALFWIACNPSWLRNKFLALSLFKQFGVVVFIISIPTLIAVNRLSLVMLLAAIYFNMPMISSFLLSQIHNHSVTWRITGGIFAALIASLAILFIATKAGFDISFTGFALTGISGWTIWSITLLFCILASLYTLWRNQRTIRFNNRYLYNIVILYLLAQILYKAFINPYLTVI</sequence>
<feature type="transmembrane region" description="Helical" evidence="1">
    <location>
        <begin position="415"/>
        <end position="434"/>
    </location>
</feature>
<feature type="transmembrane region" description="Helical" evidence="1">
    <location>
        <begin position="314"/>
        <end position="334"/>
    </location>
</feature>
<keyword evidence="1" id="KW-0812">Transmembrane</keyword>
<feature type="transmembrane region" description="Helical" evidence="1">
    <location>
        <begin position="163"/>
        <end position="194"/>
    </location>
</feature>
<feature type="transmembrane region" description="Helical" evidence="1">
    <location>
        <begin position="253"/>
        <end position="274"/>
    </location>
</feature>
<proteinExistence type="predicted"/>
<evidence type="ECO:0000256" key="1">
    <source>
        <dbReference type="SAM" id="Phobius"/>
    </source>
</evidence>
<feature type="transmembrane region" description="Helical" evidence="1">
    <location>
        <begin position="384"/>
        <end position="403"/>
    </location>
</feature>
<reference evidence="2" key="1">
    <citation type="submission" date="2020-10" db="EMBL/GenBank/DDBJ databases">
        <authorList>
            <person name="Gilroy R."/>
        </authorList>
    </citation>
    <scope>NUCLEOTIDE SEQUENCE</scope>
    <source>
        <strain evidence="2">6919</strain>
    </source>
</reference>
<feature type="transmembrane region" description="Helical" evidence="1">
    <location>
        <begin position="286"/>
        <end position="308"/>
    </location>
</feature>
<organism evidence="2 3">
    <name type="scientific">Candidatus Limisoma faecipullorum</name>
    <dbReference type="NCBI Taxonomy" id="2840854"/>
    <lineage>
        <taxon>Bacteria</taxon>
        <taxon>Pseudomonadati</taxon>
        <taxon>Bacteroidota</taxon>
        <taxon>Bacteroidia</taxon>
        <taxon>Bacteroidales</taxon>
        <taxon>Candidatus Limisoma</taxon>
    </lineage>
</organism>
<protein>
    <submittedName>
        <fullName evidence="2">Uncharacterized protein</fullName>
    </submittedName>
</protein>
<comment type="caution">
    <text evidence="2">The sequence shown here is derived from an EMBL/GenBank/DDBJ whole genome shotgun (WGS) entry which is preliminary data.</text>
</comment>
<reference evidence="2" key="2">
    <citation type="journal article" date="2021" name="PeerJ">
        <title>Extensive microbial diversity within the chicken gut microbiome revealed by metagenomics and culture.</title>
        <authorList>
            <person name="Gilroy R."/>
            <person name="Ravi A."/>
            <person name="Getino M."/>
            <person name="Pursley I."/>
            <person name="Horton D.L."/>
            <person name="Alikhan N.F."/>
            <person name="Baker D."/>
            <person name="Gharbi K."/>
            <person name="Hall N."/>
            <person name="Watson M."/>
            <person name="Adriaenssens E.M."/>
            <person name="Foster-Nyarko E."/>
            <person name="Jarju S."/>
            <person name="Secka A."/>
            <person name="Antonio M."/>
            <person name="Oren A."/>
            <person name="Chaudhuri R.R."/>
            <person name="La Ragione R."/>
            <person name="Hildebrand F."/>
            <person name="Pallen M.J."/>
        </authorList>
    </citation>
    <scope>NUCLEOTIDE SEQUENCE</scope>
    <source>
        <strain evidence="2">6919</strain>
    </source>
</reference>
<evidence type="ECO:0000313" key="2">
    <source>
        <dbReference type="EMBL" id="MBO8475693.1"/>
    </source>
</evidence>
<dbReference type="Proteomes" id="UP000823598">
    <property type="component" value="Unassembled WGS sequence"/>
</dbReference>
<dbReference type="AlphaFoldDB" id="A0A9D9IQE1"/>
<gene>
    <name evidence="2" type="ORF">IAB88_01710</name>
</gene>
<name>A0A9D9IQE1_9BACT</name>
<feature type="transmembrane region" description="Helical" evidence="1">
    <location>
        <begin position="346"/>
        <end position="364"/>
    </location>
</feature>